<sequence>MSNLPLNKFQITAADFDLEAFNEAVKDVRHTRKQVVEFGSDFEETRAKLVEAEEGLKSAMADLNLDEITKLTAECKRLKAKLQTTPVTKVQAFDEAMDKLHAFFDAGCRAPKELTENTEQEAA</sequence>
<reference evidence="1 2" key="1">
    <citation type="submission" date="2019-07" db="EMBL/GenBank/DDBJ databases">
        <title>Whole genome shotgun sequence of Pseudoalteromonas espejiana NBRC 102222.</title>
        <authorList>
            <person name="Hosoyama A."/>
            <person name="Uohara A."/>
            <person name="Ohji S."/>
            <person name="Ichikawa N."/>
        </authorList>
    </citation>
    <scope>NUCLEOTIDE SEQUENCE [LARGE SCALE GENOMIC DNA]</scope>
    <source>
        <strain evidence="1 2">NBRC 102222</strain>
    </source>
</reference>
<accession>A0A510XT55</accession>
<keyword evidence="2" id="KW-1185">Reference proteome</keyword>
<name>A0A510XT55_9GAMM</name>
<proteinExistence type="predicted"/>
<dbReference type="RefSeq" id="WP_089347501.1">
    <property type="nucleotide sequence ID" value="NZ_BJUM01000008.1"/>
</dbReference>
<protein>
    <submittedName>
        <fullName evidence="1">Uncharacterized protein</fullName>
    </submittedName>
</protein>
<comment type="caution">
    <text evidence="1">The sequence shown here is derived from an EMBL/GenBank/DDBJ whole genome shotgun (WGS) entry which is preliminary data.</text>
</comment>
<evidence type="ECO:0000313" key="2">
    <source>
        <dbReference type="Proteomes" id="UP000321419"/>
    </source>
</evidence>
<evidence type="ECO:0000313" key="1">
    <source>
        <dbReference type="EMBL" id="GEK54209.1"/>
    </source>
</evidence>
<dbReference type="EMBL" id="BJUM01000008">
    <property type="protein sequence ID" value="GEK54209.1"/>
    <property type="molecule type" value="Genomic_DNA"/>
</dbReference>
<dbReference type="Proteomes" id="UP000321419">
    <property type="component" value="Unassembled WGS sequence"/>
</dbReference>
<organism evidence="1 2">
    <name type="scientific">Pseudoalteromonas espejiana</name>
    <dbReference type="NCBI Taxonomy" id="28107"/>
    <lineage>
        <taxon>Bacteria</taxon>
        <taxon>Pseudomonadati</taxon>
        <taxon>Pseudomonadota</taxon>
        <taxon>Gammaproteobacteria</taxon>
        <taxon>Alteromonadales</taxon>
        <taxon>Pseudoalteromonadaceae</taxon>
        <taxon>Pseudoalteromonas</taxon>
    </lineage>
</organism>
<gene>
    <name evidence="1" type="ORF">PES01_10540</name>
</gene>
<dbReference type="AlphaFoldDB" id="A0A510XT55"/>